<organism evidence="1 2">
    <name type="scientific">Streptosporangium becharense</name>
    <dbReference type="NCBI Taxonomy" id="1816182"/>
    <lineage>
        <taxon>Bacteria</taxon>
        <taxon>Bacillati</taxon>
        <taxon>Actinomycetota</taxon>
        <taxon>Actinomycetes</taxon>
        <taxon>Streptosporangiales</taxon>
        <taxon>Streptosporangiaceae</taxon>
        <taxon>Streptosporangium</taxon>
    </lineage>
</organism>
<evidence type="ECO:0000313" key="1">
    <source>
        <dbReference type="EMBL" id="MBB5820083.1"/>
    </source>
</evidence>
<name>A0A7W9IG84_9ACTN</name>
<keyword evidence="2" id="KW-1185">Reference proteome</keyword>
<dbReference type="Proteomes" id="UP000540685">
    <property type="component" value="Unassembled WGS sequence"/>
</dbReference>
<accession>A0A7W9IG84</accession>
<dbReference type="EMBL" id="JACHMP010000001">
    <property type="protein sequence ID" value="MBB5820083.1"/>
    <property type="molecule type" value="Genomic_DNA"/>
</dbReference>
<proteinExistence type="predicted"/>
<evidence type="ECO:0000313" key="2">
    <source>
        <dbReference type="Proteomes" id="UP000540685"/>
    </source>
</evidence>
<protein>
    <submittedName>
        <fullName evidence="1">Transposase-like protein</fullName>
    </submittedName>
</protein>
<comment type="caution">
    <text evidence="1">The sequence shown here is derived from an EMBL/GenBank/DDBJ whole genome shotgun (WGS) entry which is preliminary data.</text>
</comment>
<gene>
    <name evidence="1" type="ORF">F4562_003145</name>
</gene>
<sequence length="30" mass="3355">MEIAALKRFMEFAEAGGGRYPAIVKPWEDA</sequence>
<dbReference type="AlphaFoldDB" id="A0A7W9IG84"/>
<reference evidence="1 2" key="1">
    <citation type="submission" date="2020-08" db="EMBL/GenBank/DDBJ databases">
        <title>Sequencing the genomes of 1000 actinobacteria strains.</title>
        <authorList>
            <person name="Klenk H.-P."/>
        </authorList>
    </citation>
    <scope>NUCLEOTIDE SEQUENCE [LARGE SCALE GENOMIC DNA]</scope>
    <source>
        <strain evidence="1 2">DSM 46887</strain>
    </source>
</reference>